<dbReference type="SUPFAM" id="SSF51269">
    <property type="entry name" value="AFP III-like domain"/>
    <property type="match status" value="1"/>
</dbReference>
<proteinExistence type="predicted"/>
<dbReference type="SUPFAM" id="SSF51569">
    <property type="entry name" value="Aldolase"/>
    <property type="match status" value="1"/>
</dbReference>
<sequence>MSEELVLSKDAKVIGKNHPTFIIAEIGQNHQGSIDTAKILIETAKECGADCVKFQKSCISEKYSRTVLQRPYINQNSWGDTYKSHKECLEFSEQQFVELQKFALKTGIMFSASPMDLVSLKFLQSIDVPFIKIGSGDCNNLQLIEAAAQTNIPLIVSTGMQNFEMVNTVYQTISRYHKKFCLLHCVTAYPTPLEDINLNVIKLYEEKFSDVAIGYSGHELGIDMSVAAVALGAKVIERHITLGHNQKGSDHICSLEPCEFKLLVHKIRILETAMGVPVKEIRPSELPFSKKFAKSLVLSRFVRKGHRITKDDLKIKVSDPIGIDASLLSSVLGKIVKKNIDEDESLTHDCLY</sequence>
<dbReference type="AlphaFoldDB" id="A0AAN7SSC1"/>
<dbReference type="InterPro" id="IPR006190">
    <property type="entry name" value="SAF_AFP_Neu5Ac"/>
</dbReference>
<evidence type="ECO:0000259" key="1">
    <source>
        <dbReference type="PROSITE" id="PS50844"/>
    </source>
</evidence>
<dbReference type="InterPro" id="IPR036732">
    <property type="entry name" value="AFP_Neu5c_C_sf"/>
</dbReference>
<dbReference type="InterPro" id="IPR051690">
    <property type="entry name" value="PseI-like"/>
</dbReference>
<dbReference type="Gene3D" id="3.90.1210.10">
    <property type="entry name" value="Antifreeze-like/N-acetylneuraminic acid synthase C-terminal domain"/>
    <property type="match status" value="1"/>
</dbReference>
<dbReference type="PANTHER" id="PTHR42966">
    <property type="entry name" value="N-ACETYLNEURAMINATE SYNTHASE"/>
    <property type="match status" value="1"/>
</dbReference>
<dbReference type="PROSITE" id="PS50844">
    <property type="entry name" value="AFP_LIKE"/>
    <property type="match status" value="1"/>
</dbReference>
<dbReference type="InterPro" id="IPR013974">
    <property type="entry name" value="SAF"/>
</dbReference>
<dbReference type="InterPro" id="IPR013132">
    <property type="entry name" value="PseI/NeuA/B-like_N"/>
</dbReference>
<dbReference type="Pfam" id="PF03102">
    <property type="entry name" value="NeuB"/>
    <property type="match status" value="1"/>
</dbReference>
<accession>A0AAN7SSC1</accession>
<dbReference type="GO" id="GO:0047444">
    <property type="term" value="F:N-acylneuraminate-9-phosphate synthase activity"/>
    <property type="evidence" value="ECO:0007669"/>
    <property type="project" value="TreeGrafter"/>
</dbReference>
<dbReference type="Pfam" id="PF08666">
    <property type="entry name" value="SAF"/>
    <property type="match status" value="1"/>
</dbReference>
<dbReference type="InterPro" id="IPR013785">
    <property type="entry name" value="Aldolase_TIM"/>
</dbReference>
<evidence type="ECO:0000313" key="2">
    <source>
        <dbReference type="EMBL" id="KAK4883575.1"/>
    </source>
</evidence>
<dbReference type="CDD" id="cd11615">
    <property type="entry name" value="SAF_NeuB_like"/>
    <property type="match status" value="1"/>
</dbReference>
<dbReference type="Proteomes" id="UP001353858">
    <property type="component" value="Unassembled WGS sequence"/>
</dbReference>
<keyword evidence="3" id="KW-1185">Reference proteome</keyword>
<dbReference type="GO" id="GO:0016051">
    <property type="term" value="P:carbohydrate biosynthetic process"/>
    <property type="evidence" value="ECO:0007669"/>
    <property type="project" value="InterPro"/>
</dbReference>
<gene>
    <name evidence="2" type="ORF">RN001_006894</name>
</gene>
<feature type="domain" description="AFP-like" evidence="1">
    <location>
        <begin position="295"/>
        <end position="352"/>
    </location>
</feature>
<dbReference type="PANTHER" id="PTHR42966:SF1">
    <property type="entry name" value="SIALIC ACID SYNTHASE"/>
    <property type="match status" value="1"/>
</dbReference>
<name>A0AAN7SSC1_9COLE</name>
<organism evidence="2 3">
    <name type="scientific">Aquatica leii</name>
    <dbReference type="NCBI Taxonomy" id="1421715"/>
    <lineage>
        <taxon>Eukaryota</taxon>
        <taxon>Metazoa</taxon>
        <taxon>Ecdysozoa</taxon>
        <taxon>Arthropoda</taxon>
        <taxon>Hexapoda</taxon>
        <taxon>Insecta</taxon>
        <taxon>Pterygota</taxon>
        <taxon>Neoptera</taxon>
        <taxon>Endopterygota</taxon>
        <taxon>Coleoptera</taxon>
        <taxon>Polyphaga</taxon>
        <taxon>Elateriformia</taxon>
        <taxon>Elateroidea</taxon>
        <taxon>Lampyridae</taxon>
        <taxon>Luciolinae</taxon>
        <taxon>Aquatica</taxon>
    </lineage>
</organism>
<comment type="caution">
    <text evidence="2">The sequence shown here is derived from an EMBL/GenBank/DDBJ whole genome shotgun (WGS) entry which is preliminary data.</text>
</comment>
<dbReference type="Gene3D" id="3.20.20.70">
    <property type="entry name" value="Aldolase class I"/>
    <property type="match status" value="1"/>
</dbReference>
<dbReference type="InterPro" id="IPR057736">
    <property type="entry name" value="SAF_PseI/NeuA/NeuB"/>
</dbReference>
<dbReference type="EMBL" id="JARPUR010000002">
    <property type="protein sequence ID" value="KAK4883575.1"/>
    <property type="molecule type" value="Genomic_DNA"/>
</dbReference>
<protein>
    <recommendedName>
        <fullName evidence="1">AFP-like domain-containing protein</fullName>
    </recommendedName>
</protein>
<evidence type="ECO:0000313" key="3">
    <source>
        <dbReference type="Proteomes" id="UP001353858"/>
    </source>
</evidence>
<reference evidence="3" key="1">
    <citation type="submission" date="2023-01" db="EMBL/GenBank/DDBJ databases">
        <title>Key to firefly adult light organ development and bioluminescence: homeobox transcription factors regulate luciferase expression and transportation to peroxisome.</title>
        <authorList>
            <person name="Fu X."/>
        </authorList>
    </citation>
    <scope>NUCLEOTIDE SEQUENCE [LARGE SCALE GENOMIC DNA]</scope>
</reference>